<name>A0A1M3T9Z2_ASPLC</name>
<dbReference type="AlphaFoldDB" id="A0A1M3T9Z2"/>
<evidence type="ECO:0000313" key="1">
    <source>
        <dbReference type="EMBL" id="OJZ83571.1"/>
    </source>
</evidence>
<reference evidence="2" key="1">
    <citation type="journal article" date="2017" name="Genome Biol.">
        <title>Comparative genomics reveals high biological diversity and specific adaptations in the industrially and medically important fungal genus Aspergillus.</title>
        <authorList>
            <person name="de Vries R.P."/>
            <person name="Riley R."/>
            <person name="Wiebenga A."/>
            <person name="Aguilar-Osorio G."/>
            <person name="Amillis S."/>
            <person name="Uchima C.A."/>
            <person name="Anderluh G."/>
            <person name="Asadollahi M."/>
            <person name="Askin M."/>
            <person name="Barry K."/>
            <person name="Battaglia E."/>
            <person name="Bayram O."/>
            <person name="Benocci T."/>
            <person name="Braus-Stromeyer S.A."/>
            <person name="Caldana C."/>
            <person name="Canovas D."/>
            <person name="Cerqueira G.C."/>
            <person name="Chen F."/>
            <person name="Chen W."/>
            <person name="Choi C."/>
            <person name="Clum A."/>
            <person name="Dos Santos R.A."/>
            <person name="Damasio A.R."/>
            <person name="Diallinas G."/>
            <person name="Emri T."/>
            <person name="Fekete E."/>
            <person name="Flipphi M."/>
            <person name="Freyberg S."/>
            <person name="Gallo A."/>
            <person name="Gournas C."/>
            <person name="Habgood R."/>
            <person name="Hainaut M."/>
            <person name="Harispe M.L."/>
            <person name="Henrissat B."/>
            <person name="Hilden K.S."/>
            <person name="Hope R."/>
            <person name="Hossain A."/>
            <person name="Karabika E."/>
            <person name="Karaffa L."/>
            <person name="Karanyi Z."/>
            <person name="Krasevec N."/>
            <person name="Kuo A."/>
            <person name="Kusch H."/>
            <person name="LaButti K."/>
            <person name="Lagendijk E.L."/>
            <person name="Lapidus A."/>
            <person name="Levasseur A."/>
            <person name="Lindquist E."/>
            <person name="Lipzen A."/>
            <person name="Logrieco A.F."/>
            <person name="MacCabe A."/>
            <person name="Maekelae M.R."/>
            <person name="Malavazi I."/>
            <person name="Melin P."/>
            <person name="Meyer V."/>
            <person name="Mielnichuk N."/>
            <person name="Miskei M."/>
            <person name="Molnar A.P."/>
            <person name="Mule G."/>
            <person name="Ngan C.Y."/>
            <person name="Orejas M."/>
            <person name="Orosz E."/>
            <person name="Ouedraogo J.P."/>
            <person name="Overkamp K.M."/>
            <person name="Park H.-S."/>
            <person name="Perrone G."/>
            <person name="Piumi F."/>
            <person name="Punt P.J."/>
            <person name="Ram A.F."/>
            <person name="Ramon A."/>
            <person name="Rauscher S."/>
            <person name="Record E."/>
            <person name="Riano-Pachon D.M."/>
            <person name="Robert V."/>
            <person name="Roehrig J."/>
            <person name="Ruller R."/>
            <person name="Salamov A."/>
            <person name="Salih N.S."/>
            <person name="Samson R.A."/>
            <person name="Sandor E."/>
            <person name="Sanguinetti M."/>
            <person name="Schuetze T."/>
            <person name="Sepcic K."/>
            <person name="Shelest E."/>
            <person name="Sherlock G."/>
            <person name="Sophianopoulou V."/>
            <person name="Squina F.M."/>
            <person name="Sun H."/>
            <person name="Susca A."/>
            <person name="Todd R.B."/>
            <person name="Tsang A."/>
            <person name="Unkles S.E."/>
            <person name="van de Wiele N."/>
            <person name="van Rossen-Uffink D."/>
            <person name="Oliveira J.V."/>
            <person name="Vesth T.C."/>
            <person name="Visser J."/>
            <person name="Yu J.-H."/>
            <person name="Zhou M."/>
            <person name="Andersen M.R."/>
            <person name="Archer D.B."/>
            <person name="Baker S.E."/>
            <person name="Benoit I."/>
            <person name="Brakhage A.A."/>
            <person name="Braus G.H."/>
            <person name="Fischer R."/>
            <person name="Frisvad J.C."/>
            <person name="Goldman G.H."/>
            <person name="Houbraken J."/>
            <person name="Oakley B."/>
            <person name="Pocsi I."/>
            <person name="Scazzocchio C."/>
            <person name="Seiboth B."/>
            <person name="vanKuyk P.A."/>
            <person name="Wortman J."/>
            <person name="Dyer P.S."/>
            <person name="Grigoriev I.V."/>
        </authorList>
    </citation>
    <scope>NUCLEOTIDE SEQUENCE [LARGE SCALE GENOMIC DNA]</scope>
    <source>
        <strain evidence="2">CBS 106.47</strain>
    </source>
</reference>
<organism evidence="1 2">
    <name type="scientific">Aspergillus luchuensis (strain CBS 106.47)</name>
    <dbReference type="NCBI Taxonomy" id="1137211"/>
    <lineage>
        <taxon>Eukaryota</taxon>
        <taxon>Fungi</taxon>
        <taxon>Dikarya</taxon>
        <taxon>Ascomycota</taxon>
        <taxon>Pezizomycotina</taxon>
        <taxon>Eurotiomycetes</taxon>
        <taxon>Eurotiomycetidae</taxon>
        <taxon>Eurotiales</taxon>
        <taxon>Aspergillaceae</taxon>
        <taxon>Aspergillus</taxon>
        <taxon>Aspergillus subgen. Circumdati</taxon>
    </lineage>
</organism>
<dbReference type="Proteomes" id="UP000184063">
    <property type="component" value="Unassembled WGS sequence"/>
</dbReference>
<proteinExistence type="predicted"/>
<evidence type="ECO:0000313" key="2">
    <source>
        <dbReference type="Proteomes" id="UP000184063"/>
    </source>
</evidence>
<dbReference type="EMBL" id="KV878245">
    <property type="protein sequence ID" value="OJZ83571.1"/>
    <property type="molecule type" value="Genomic_DNA"/>
</dbReference>
<dbReference type="VEuPathDB" id="FungiDB:ASPFODRAFT_140216"/>
<accession>A0A1M3T9Z2</accession>
<feature type="non-terminal residue" evidence="1">
    <location>
        <position position="1"/>
    </location>
</feature>
<sequence length="49" mass="5764">QGLSRHLEAETLVAKIYQLINIMDKGKFSIYQTEKKKFNKEFVAKLYIS</sequence>
<protein>
    <submittedName>
        <fullName evidence="1">Uncharacterized protein</fullName>
    </submittedName>
</protein>
<gene>
    <name evidence="1" type="ORF">ASPFODRAFT_140216</name>
</gene>